<dbReference type="InterPro" id="IPR014338">
    <property type="entry name" value="CHP02996_rpt-companion-dom"/>
</dbReference>
<gene>
    <name evidence="1" type="ORF">FTUN_8894</name>
</gene>
<name>A0A6M5Z6E6_9BACT</name>
<dbReference type="AlphaFoldDB" id="A0A6M5Z6E6"/>
<protein>
    <submittedName>
        <fullName evidence="1">Uncharacterized protein</fullName>
    </submittedName>
</protein>
<organism evidence="1 2">
    <name type="scientific">Frigoriglobus tundricola</name>
    <dbReference type="NCBI Taxonomy" id="2774151"/>
    <lineage>
        <taxon>Bacteria</taxon>
        <taxon>Pseudomonadati</taxon>
        <taxon>Planctomycetota</taxon>
        <taxon>Planctomycetia</taxon>
        <taxon>Gemmatales</taxon>
        <taxon>Gemmataceae</taxon>
        <taxon>Frigoriglobus</taxon>
    </lineage>
</organism>
<dbReference type="Proteomes" id="UP000503447">
    <property type="component" value="Chromosome"/>
</dbReference>
<dbReference type="KEGG" id="ftj:FTUN_8894"/>
<evidence type="ECO:0000313" key="2">
    <source>
        <dbReference type="Proteomes" id="UP000503447"/>
    </source>
</evidence>
<accession>A0A6M5Z6E6</accession>
<proteinExistence type="predicted"/>
<evidence type="ECO:0000313" key="1">
    <source>
        <dbReference type="EMBL" id="QJX01255.1"/>
    </source>
</evidence>
<keyword evidence="2" id="KW-1185">Reference proteome</keyword>
<reference evidence="2" key="1">
    <citation type="submission" date="2020-05" db="EMBL/GenBank/DDBJ databases">
        <title>Frigoriglobus tundricola gen. nov., sp. nov., a psychrotolerant cellulolytic planctomycete of the family Gemmataceae with two divergent copies of 16S rRNA gene.</title>
        <authorList>
            <person name="Kulichevskaya I.S."/>
            <person name="Ivanova A.A."/>
            <person name="Naumoff D.G."/>
            <person name="Beletsky A.V."/>
            <person name="Rijpstra W.I.C."/>
            <person name="Sinninghe Damste J.S."/>
            <person name="Mardanov A.V."/>
            <person name="Ravin N.V."/>
            <person name="Dedysh S.N."/>
        </authorList>
    </citation>
    <scope>NUCLEOTIDE SEQUENCE [LARGE SCALE GENOMIC DNA]</scope>
    <source>
        <strain evidence="2">PL17</strain>
    </source>
</reference>
<sequence>MTERDALLRAICANPDDDTPRLVYADRAWAQNAAQAA</sequence>
<dbReference type="RefSeq" id="WP_171475840.1">
    <property type="nucleotide sequence ID" value="NZ_CP053452.2"/>
</dbReference>
<dbReference type="EMBL" id="CP053452">
    <property type="protein sequence ID" value="QJX01255.1"/>
    <property type="molecule type" value="Genomic_DNA"/>
</dbReference>
<dbReference type="NCBIfam" id="TIGR02996">
    <property type="entry name" value="rpt_mate_G_obs"/>
    <property type="match status" value="1"/>
</dbReference>